<keyword evidence="3" id="KW-1185">Reference proteome</keyword>
<evidence type="ECO:0000313" key="3">
    <source>
        <dbReference type="Proteomes" id="UP000428260"/>
    </source>
</evidence>
<dbReference type="Pfam" id="PF09413">
    <property type="entry name" value="DUF2007"/>
    <property type="match status" value="1"/>
</dbReference>
<sequence>MSKQADSDLIVVFRGNPVDAEMVKEILVDNGIMANLKNQLMGSIAPWQVSPGGFEPVEVEILESDKESALDLINEFNRSK</sequence>
<accession>A0A6I6K075</accession>
<gene>
    <name evidence="2" type="ORF">GM418_25170</name>
</gene>
<evidence type="ECO:0000313" key="2">
    <source>
        <dbReference type="EMBL" id="QGY46828.1"/>
    </source>
</evidence>
<evidence type="ECO:0000259" key="1">
    <source>
        <dbReference type="Pfam" id="PF09413"/>
    </source>
</evidence>
<dbReference type="AlphaFoldDB" id="A0A6I6K075"/>
<proteinExistence type="predicted"/>
<dbReference type="InterPro" id="IPR018551">
    <property type="entry name" value="DUF2007"/>
</dbReference>
<dbReference type="RefSeq" id="WP_158870107.1">
    <property type="nucleotide sequence ID" value="NZ_CP046401.1"/>
</dbReference>
<protein>
    <submittedName>
        <fullName evidence="2">DUF2007 domain-containing protein</fullName>
    </submittedName>
</protein>
<name>A0A6I6K075_9BACT</name>
<reference evidence="2 3" key="1">
    <citation type="submission" date="2019-11" db="EMBL/GenBank/DDBJ databases">
        <authorList>
            <person name="Zheng R.K."/>
            <person name="Sun C.M."/>
        </authorList>
    </citation>
    <scope>NUCLEOTIDE SEQUENCE [LARGE SCALE GENOMIC DNA]</scope>
    <source>
        <strain evidence="2 3">WC007</strain>
    </source>
</reference>
<feature type="domain" description="DUF2007" evidence="1">
    <location>
        <begin position="11"/>
        <end position="76"/>
    </location>
</feature>
<dbReference type="KEGG" id="mcos:GM418_25170"/>
<organism evidence="2 3">
    <name type="scientific">Maribellus comscasis</name>
    <dbReference type="NCBI Taxonomy" id="2681766"/>
    <lineage>
        <taxon>Bacteria</taxon>
        <taxon>Pseudomonadati</taxon>
        <taxon>Bacteroidota</taxon>
        <taxon>Bacteroidia</taxon>
        <taxon>Marinilabiliales</taxon>
        <taxon>Prolixibacteraceae</taxon>
        <taxon>Maribellus</taxon>
    </lineage>
</organism>
<dbReference type="EMBL" id="CP046401">
    <property type="protein sequence ID" value="QGY46828.1"/>
    <property type="molecule type" value="Genomic_DNA"/>
</dbReference>
<dbReference type="Proteomes" id="UP000428260">
    <property type="component" value="Chromosome"/>
</dbReference>